<organism evidence="3 4">
    <name type="scientific">Pristionchus entomophagus</name>
    <dbReference type="NCBI Taxonomy" id="358040"/>
    <lineage>
        <taxon>Eukaryota</taxon>
        <taxon>Metazoa</taxon>
        <taxon>Ecdysozoa</taxon>
        <taxon>Nematoda</taxon>
        <taxon>Chromadorea</taxon>
        <taxon>Rhabditida</taxon>
        <taxon>Rhabditina</taxon>
        <taxon>Diplogasteromorpha</taxon>
        <taxon>Diplogasteroidea</taxon>
        <taxon>Neodiplogasteridae</taxon>
        <taxon>Pristionchus</taxon>
    </lineage>
</organism>
<feature type="transmembrane region" description="Helical" evidence="1">
    <location>
        <begin position="187"/>
        <end position="209"/>
    </location>
</feature>
<keyword evidence="1" id="KW-1133">Transmembrane helix</keyword>
<dbReference type="PANTHER" id="PTHR23360">
    <property type="entry name" value="G-PROTEIN COUPLED RECEPTORS FAMILY 1 PROFILE DOMAIN-CONTAINING PROTEIN-RELATED"/>
    <property type="match status" value="1"/>
</dbReference>
<evidence type="ECO:0000313" key="4">
    <source>
        <dbReference type="Proteomes" id="UP001432027"/>
    </source>
</evidence>
<dbReference type="SUPFAM" id="SSF81321">
    <property type="entry name" value="Family A G protein-coupled receptor-like"/>
    <property type="match status" value="1"/>
</dbReference>
<dbReference type="EMBL" id="BTSX01000058">
    <property type="protein sequence ID" value="GMT08307.1"/>
    <property type="molecule type" value="Genomic_DNA"/>
</dbReference>
<gene>
    <name evidence="3" type="ORF">PENTCL1PPCAC_30481</name>
    <name evidence="2" type="ORF">PENTCL1PPCAC_5807</name>
</gene>
<feature type="transmembrane region" description="Helical" evidence="1">
    <location>
        <begin position="221"/>
        <end position="244"/>
    </location>
</feature>
<dbReference type="Gene3D" id="1.20.1070.10">
    <property type="entry name" value="Rhodopsin 7-helix transmembrane proteins"/>
    <property type="match status" value="1"/>
</dbReference>
<comment type="caution">
    <text evidence="3">The sequence shown here is derived from an EMBL/GenBank/DDBJ whole genome shotgun (WGS) entry which is preliminary data.</text>
</comment>
<proteinExistence type="predicted"/>
<dbReference type="Proteomes" id="UP001432027">
    <property type="component" value="Unassembled WGS sequence"/>
</dbReference>
<dbReference type="AlphaFoldDB" id="A0AAV5UPU3"/>
<name>A0AAV5UPU3_9BILA</name>
<sequence length="248" mass="26969">MSNATAPQCSINYVTALKTALYVPLGGGAALTNLVLITAILRKRSLRTKREYALTAALAFADFVEGLATFIGGVYRLPHVYSTTMCAFYVVFFSIAWIKPISMTIQGKMVPAVCGTSGFIDQTLVQATKYVGSLGSALSVLISLVVAVKIREFIAKIEMETMVYSSSGKKDNGGSARRQLKFTITTLIKGLCTLVLDSFPRSFGVYAMIREQIDGYNPESGGIGSFFFILTKVNAMLNVFIYALRQPE</sequence>
<evidence type="ECO:0000256" key="1">
    <source>
        <dbReference type="SAM" id="Phobius"/>
    </source>
</evidence>
<keyword evidence="1" id="KW-0472">Membrane</keyword>
<protein>
    <recommendedName>
        <fullName evidence="5">G protein-coupled receptor</fullName>
    </recommendedName>
</protein>
<dbReference type="PANTHER" id="PTHR23360:SF29">
    <property type="entry name" value="G_PROTEIN_RECEP_F1_2 DOMAIN-CONTAINING PROTEIN"/>
    <property type="match status" value="1"/>
</dbReference>
<evidence type="ECO:0000313" key="2">
    <source>
        <dbReference type="EMBL" id="GMS83632.1"/>
    </source>
</evidence>
<evidence type="ECO:0000313" key="3">
    <source>
        <dbReference type="EMBL" id="GMT08307.1"/>
    </source>
</evidence>
<feature type="transmembrane region" description="Helical" evidence="1">
    <location>
        <begin position="20"/>
        <end position="41"/>
    </location>
</feature>
<keyword evidence="1" id="KW-0812">Transmembrane</keyword>
<feature type="non-terminal residue" evidence="3">
    <location>
        <position position="248"/>
    </location>
</feature>
<reference evidence="3" key="1">
    <citation type="submission" date="2023-10" db="EMBL/GenBank/DDBJ databases">
        <title>Genome assembly of Pristionchus species.</title>
        <authorList>
            <person name="Yoshida K."/>
            <person name="Sommer R.J."/>
        </authorList>
    </citation>
    <scope>NUCLEOTIDE SEQUENCE</scope>
    <source>
        <strain evidence="3">RS0144</strain>
    </source>
</reference>
<feature type="transmembrane region" description="Helical" evidence="1">
    <location>
        <begin position="53"/>
        <end position="74"/>
    </location>
</feature>
<accession>A0AAV5UPU3</accession>
<dbReference type="EMBL" id="BTSX01000002">
    <property type="protein sequence ID" value="GMS83632.1"/>
    <property type="molecule type" value="Genomic_DNA"/>
</dbReference>
<dbReference type="InterPro" id="IPR047130">
    <property type="entry name" value="7TM_GPCR_Srsx_nematod"/>
</dbReference>
<feature type="transmembrane region" description="Helical" evidence="1">
    <location>
        <begin position="80"/>
        <end position="98"/>
    </location>
</feature>
<keyword evidence="4" id="KW-1185">Reference proteome</keyword>
<evidence type="ECO:0008006" key="5">
    <source>
        <dbReference type="Google" id="ProtNLM"/>
    </source>
</evidence>